<accession>A0ABR8NJA8</accession>
<evidence type="ECO:0000313" key="2">
    <source>
        <dbReference type="Proteomes" id="UP000598426"/>
    </source>
</evidence>
<dbReference type="PANTHER" id="PTHR48050:SF13">
    <property type="entry name" value="STEROL 3-BETA-GLUCOSYLTRANSFERASE UGT80A2"/>
    <property type="match status" value="1"/>
</dbReference>
<name>A0ABR8NJA8_9MICO</name>
<dbReference type="EMBL" id="JACXZS010000001">
    <property type="protein sequence ID" value="MBD3940517.1"/>
    <property type="molecule type" value="Genomic_DNA"/>
</dbReference>
<evidence type="ECO:0000313" key="1">
    <source>
        <dbReference type="EMBL" id="MBD3940517.1"/>
    </source>
</evidence>
<proteinExistence type="predicted"/>
<reference evidence="1 2" key="1">
    <citation type="submission" date="2020-09" db="EMBL/GenBank/DDBJ databases">
        <title>Isolation and identification of active actinomycetes.</title>
        <authorList>
            <person name="Li X."/>
        </authorList>
    </citation>
    <scope>NUCLEOTIDE SEQUENCE [LARGE SCALE GENOMIC DNA]</scope>
    <source>
        <strain evidence="1 2">NEAU-LLC</strain>
    </source>
</reference>
<dbReference type="Proteomes" id="UP000598426">
    <property type="component" value="Unassembled WGS sequence"/>
</dbReference>
<organism evidence="1 2">
    <name type="scientific">Microbacterium helvum</name>
    <dbReference type="NCBI Taxonomy" id="2773713"/>
    <lineage>
        <taxon>Bacteria</taxon>
        <taxon>Bacillati</taxon>
        <taxon>Actinomycetota</taxon>
        <taxon>Actinomycetes</taxon>
        <taxon>Micrococcales</taxon>
        <taxon>Microbacteriaceae</taxon>
        <taxon>Microbacterium</taxon>
    </lineage>
</organism>
<keyword evidence="2" id="KW-1185">Reference proteome</keyword>
<comment type="caution">
    <text evidence="1">The sequence shown here is derived from an EMBL/GenBank/DDBJ whole genome shotgun (WGS) entry which is preliminary data.</text>
</comment>
<dbReference type="SUPFAM" id="SSF53756">
    <property type="entry name" value="UDP-Glycosyltransferase/glycogen phosphorylase"/>
    <property type="match status" value="1"/>
</dbReference>
<dbReference type="InterPro" id="IPR002213">
    <property type="entry name" value="UDP_glucos_trans"/>
</dbReference>
<dbReference type="RefSeq" id="WP_191170129.1">
    <property type="nucleotide sequence ID" value="NZ_JACXZS010000001.1"/>
</dbReference>
<dbReference type="InterPro" id="IPR050426">
    <property type="entry name" value="Glycosyltransferase_28"/>
</dbReference>
<sequence>MRMLLVTAGSRGDVEPFVALARRATGSGHIVRLAAPDRSGVAAAGVDLTSLGVDYSAMIQAHGVSLGAAMRNYRNVARPAMRAVIVNAARAALDFRPDVIVWHPKVLSAPLIAESLGIPHVLVELVPAMTPTRAFPAAGTVTRSLGLLNRLTYSAAPAARAMFRRDLDEAAVLLGPTVARPAPPAATLLPISPAILPRPDDWAESVVLTGPWRDTRRTVAPDIAGDAAPTEREVDEFTSGGPFIYAGFGSMVAGDPTERGRALLSAARARGLRLLVATGLGGITVPEDARGDDVLAVPTVDHETVLPHAVAAIHHGGIGTVHAATAAGTVSIIVPFIADQPFWGSLLHRRGLAPAPIPRRRLVPERVVAALEQAPGFEPAVASVAAQMAHEDGTATAVKVIEQLR</sequence>
<dbReference type="CDD" id="cd03784">
    <property type="entry name" value="GT1_Gtf-like"/>
    <property type="match status" value="1"/>
</dbReference>
<protein>
    <submittedName>
        <fullName evidence="1">Glycosyltransferase family 1 protein</fullName>
    </submittedName>
</protein>
<gene>
    <name evidence="1" type="ORF">IF188_02235</name>
</gene>
<dbReference type="PANTHER" id="PTHR48050">
    <property type="entry name" value="STEROL 3-BETA-GLUCOSYLTRANSFERASE"/>
    <property type="match status" value="1"/>
</dbReference>
<dbReference type="Gene3D" id="3.40.50.2000">
    <property type="entry name" value="Glycogen Phosphorylase B"/>
    <property type="match status" value="2"/>
</dbReference>